<dbReference type="InterPro" id="IPR038215">
    <property type="entry name" value="TN5-like_N_sf"/>
</dbReference>
<feature type="domain" description="Transposase Tn5-like N-terminal" evidence="1">
    <location>
        <begin position="12"/>
        <end position="70"/>
    </location>
</feature>
<dbReference type="Gene3D" id="1.10.246.40">
    <property type="entry name" value="Tn5 transposase, domain 1"/>
    <property type="match status" value="1"/>
</dbReference>
<dbReference type="PANTHER" id="PTHR37319">
    <property type="entry name" value="TRANSPOSASE"/>
    <property type="match status" value="1"/>
</dbReference>
<name>A0ABM7BZ59_9GAMM</name>
<proteinExistence type="predicted"/>
<evidence type="ECO:0000259" key="1">
    <source>
        <dbReference type="Pfam" id="PF14706"/>
    </source>
</evidence>
<sequence length="182" mass="20204">MNLIMMLIKDTEEWASHLFKHAELGDVRRTKRLIKISHQMASNIGSYIVNASGSQASIEGAYRFLRNDKVDADNIATAGLNSLLPALTLSNTILALEDTSTLCYRHNLTKELGHTGAYKQSSSKGMLAHTVLMVDAETEHTIGLGAQHRWCRKMKTLVLLTTENAASTKRKKVINGNARRKK</sequence>
<keyword evidence="3" id="KW-1185">Reference proteome</keyword>
<dbReference type="Proteomes" id="UP000273778">
    <property type="component" value="Chromosome"/>
</dbReference>
<protein>
    <submittedName>
        <fullName evidence="2">Transposase</fullName>
    </submittedName>
</protein>
<dbReference type="SUPFAM" id="SSF53098">
    <property type="entry name" value="Ribonuclease H-like"/>
    <property type="match status" value="1"/>
</dbReference>
<dbReference type="InterPro" id="IPR012337">
    <property type="entry name" value="RNaseH-like_sf"/>
</dbReference>
<dbReference type="Pfam" id="PF14706">
    <property type="entry name" value="Tnp_DNA_bind"/>
    <property type="match status" value="1"/>
</dbReference>
<reference evidence="2 3" key="1">
    <citation type="submission" date="2018-11" db="EMBL/GenBank/DDBJ databases">
        <title>Shewanella sp. M2.</title>
        <authorList>
            <person name="Hwang Y.J."/>
            <person name="Hwang C.Y."/>
        </authorList>
    </citation>
    <scope>NUCLEOTIDE SEQUENCE [LARGE SCALE GENOMIC DNA]</scope>
    <source>
        <strain evidence="2 3">M2</strain>
    </source>
</reference>
<dbReference type="EMBL" id="CP034073">
    <property type="protein sequence ID" value="AZG35447.1"/>
    <property type="molecule type" value="Genomic_DNA"/>
</dbReference>
<organism evidence="2 3">
    <name type="scientific">Shewanella psychromarinicola</name>
    <dbReference type="NCBI Taxonomy" id="2487742"/>
    <lineage>
        <taxon>Bacteria</taxon>
        <taxon>Pseudomonadati</taxon>
        <taxon>Pseudomonadota</taxon>
        <taxon>Gammaproteobacteria</taxon>
        <taxon>Alteromonadales</taxon>
        <taxon>Shewanellaceae</taxon>
        <taxon>Shewanella</taxon>
    </lineage>
</organism>
<dbReference type="InterPro" id="IPR047768">
    <property type="entry name" value="Tn5p-like"/>
</dbReference>
<gene>
    <name evidence="2" type="ORF">EGC80_11350</name>
</gene>
<dbReference type="PANTHER" id="PTHR37319:SF1">
    <property type="entry name" value="TRANSPOSASE TN5 DIMERISATION DOMAIN-CONTAINING PROTEIN"/>
    <property type="match status" value="1"/>
</dbReference>
<dbReference type="RefSeq" id="WP_124693475.1">
    <property type="nucleotide sequence ID" value="NZ_CP034073.1"/>
</dbReference>
<evidence type="ECO:0000313" key="3">
    <source>
        <dbReference type="Proteomes" id="UP000273778"/>
    </source>
</evidence>
<evidence type="ECO:0000313" key="2">
    <source>
        <dbReference type="EMBL" id="AZG35447.1"/>
    </source>
</evidence>
<dbReference type="InterPro" id="IPR014735">
    <property type="entry name" value="Transposase_Tn5-like_N"/>
</dbReference>
<accession>A0ABM7BZ59</accession>
<dbReference type="Gene3D" id="3.90.350.10">
    <property type="entry name" value="Transposase Inhibitor Protein From Tn5, Chain A, domain 1"/>
    <property type="match status" value="1"/>
</dbReference>